<proteinExistence type="predicted"/>
<dbReference type="RefSeq" id="WP_013530380.1">
    <property type="nucleotide sequence ID" value="NC_014923.1"/>
</dbReference>
<dbReference type="STRING" id="765698.Mesci_2558"/>
<dbReference type="OrthoDB" id="8451849at2"/>
<dbReference type="AlphaFoldDB" id="E8T7H4"/>
<dbReference type="HOGENOM" id="CLU_2046911_0_0_5"/>
<gene>
    <name evidence="2" type="ordered locus">Mesci_2558</name>
</gene>
<feature type="chain" id="PRO_5003227317" description="Lipoprotein" evidence="1">
    <location>
        <begin position="20"/>
        <end position="120"/>
    </location>
</feature>
<protein>
    <recommendedName>
        <fullName evidence="4">Lipoprotein</fullName>
    </recommendedName>
</protein>
<dbReference type="EMBL" id="CP002447">
    <property type="protein sequence ID" value="ADV11697.1"/>
    <property type="molecule type" value="Genomic_DNA"/>
</dbReference>
<dbReference type="KEGG" id="mci:Mesci_2558"/>
<name>E8T7H4_MESCW</name>
<accession>E8T7H4</accession>
<dbReference type="PROSITE" id="PS51257">
    <property type="entry name" value="PROKAR_LIPOPROTEIN"/>
    <property type="match status" value="1"/>
</dbReference>
<dbReference type="PATRIC" id="fig|765698.3.peg.3038"/>
<dbReference type="Proteomes" id="UP000007471">
    <property type="component" value="Chromosome"/>
</dbReference>
<evidence type="ECO:0000313" key="2">
    <source>
        <dbReference type="EMBL" id="ADV11697.1"/>
    </source>
</evidence>
<dbReference type="GeneID" id="90990131"/>
<sequence length="120" mass="12559" precursor="true">MKRGLFTSCTAVSMGIAFAAAAQQVTVTGCAEAGVENGCIVMKDGDKLYNITRATPKPTANTYGTVTGTASDGIDLCQQGTLLTAAQWKPDASKVGIRNSVDVHTLFRICQGTPELEFAI</sequence>
<evidence type="ECO:0008006" key="4">
    <source>
        <dbReference type="Google" id="ProtNLM"/>
    </source>
</evidence>
<evidence type="ECO:0000256" key="1">
    <source>
        <dbReference type="SAM" id="SignalP"/>
    </source>
</evidence>
<keyword evidence="1" id="KW-0732">Signal</keyword>
<organism evidence="2 3">
    <name type="scientific">Mesorhizobium ciceri biovar biserrulae (strain HAMBI 2942 / LMG 23838 / WSM1271)</name>
    <dbReference type="NCBI Taxonomy" id="765698"/>
    <lineage>
        <taxon>Bacteria</taxon>
        <taxon>Pseudomonadati</taxon>
        <taxon>Pseudomonadota</taxon>
        <taxon>Alphaproteobacteria</taxon>
        <taxon>Hyphomicrobiales</taxon>
        <taxon>Phyllobacteriaceae</taxon>
        <taxon>Mesorhizobium</taxon>
    </lineage>
</organism>
<reference evidence="3" key="1">
    <citation type="submission" date="2011-01" db="EMBL/GenBank/DDBJ databases">
        <title>Complete sequence of chromosome of Mesorhizobium ciceri bv. biserrulae WSM1271.</title>
        <authorList>
            <person name="Lucas S."/>
            <person name="Copeland A."/>
            <person name="Lapidus A."/>
            <person name="Cheng J.-F."/>
            <person name="Goodwin L."/>
            <person name="Pitluck S."/>
            <person name="Teshima H."/>
            <person name="Detter J.C."/>
            <person name="Han C."/>
            <person name="Tapia R."/>
            <person name="Land M."/>
            <person name="Hauser L."/>
            <person name="Kyrpides N."/>
            <person name="Ivanova N."/>
            <person name="Nandasena K."/>
            <person name="Reeve W.G."/>
            <person name="Howieson J.G."/>
            <person name="O'Hara G."/>
            <person name="Tiwari R.P."/>
            <person name="Woyke T."/>
        </authorList>
    </citation>
    <scope>NUCLEOTIDE SEQUENCE [LARGE SCALE GENOMIC DNA]</scope>
    <source>
        <strain evidence="3">HAMBI 2942 / LMG 23838 / WSM1271</strain>
    </source>
</reference>
<feature type="signal peptide" evidence="1">
    <location>
        <begin position="1"/>
        <end position="19"/>
    </location>
</feature>
<evidence type="ECO:0000313" key="3">
    <source>
        <dbReference type="Proteomes" id="UP000007471"/>
    </source>
</evidence>